<evidence type="ECO:0000256" key="2">
    <source>
        <dbReference type="ARBA" id="ARBA00022801"/>
    </source>
</evidence>
<keyword evidence="2" id="KW-0378">Hydrolase</keyword>
<evidence type="ECO:0000313" key="5">
    <source>
        <dbReference type="Proteomes" id="UP001055025"/>
    </source>
</evidence>
<dbReference type="Proteomes" id="UP001055025">
    <property type="component" value="Unassembled WGS sequence"/>
</dbReference>
<name>A0AAV5B3N9_9ACTN</name>
<protein>
    <submittedName>
        <fullName evidence="4">Sulfatase</fullName>
    </submittedName>
</protein>
<dbReference type="InterPro" id="IPR000917">
    <property type="entry name" value="Sulfatase_N"/>
</dbReference>
<dbReference type="GO" id="GO:0008484">
    <property type="term" value="F:sulfuric ester hydrolase activity"/>
    <property type="evidence" value="ECO:0007669"/>
    <property type="project" value="TreeGrafter"/>
</dbReference>
<evidence type="ECO:0000259" key="3">
    <source>
        <dbReference type="Pfam" id="PF00884"/>
    </source>
</evidence>
<dbReference type="AlphaFoldDB" id="A0AAV5B3N9"/>
<dbReference type="GO" id="GO:0005737">
    <property type="term" value="C:cytoplasm"/>
    <property type="evidence" value="ECO:0007669"/>
    <property type="project" value="TreeGrafter"/>
</dbReference>
<dbReference type="Gene3D" id="3.40.720.10">
    <property type="entry name" value="Alkaline Phosphatase, subunit A"/>
    <property type="match status" value="1"/>
</dbReference>
<sequence length="506" mass="57598">MRCVLVLLDTLRRNNLRCYNPETRVQTPNIDAFAAESCTFDEHWIGSAPCMPARRDIMCGRLNFLERGWGPIEPFDVTLPALLRDHGVYTHITTDHCHYMRTGGEGYLQLFNTWDYHRGQEGDPWVSRIDDPANMPGTFYGRVRRQYQLNRGRWPREEDMPSPQTFQSACEWLDDNADADDFFLMVEAFDPHEPFDVPERYMDLYGGGEGLDRDYFEIPQYKRVSEAEVPAEAVDYVQRRYDALVTCCDHWFGTLMDKLRERGIFDDTLVMLTTDHGYFLGERDFLGKNYMPLYNELAHLPLLVHYPGGARAGERASQITQNIDVMPTVLDLAGIPVPEEVQGVSLMSLATDPSAPTRDYALFGYHAMDVNITDGRYTYMRAPVPSNEPCFEYAAIPTTIRRYLGADRPADIECGRFLARTDWPVFKVPVDRPGIIDQSDDALKEVSDTRLFDLAVDYAQLDDLTSHDDPAAKEAEGRMVGLLLRAMDECDAPAEQYERLGLGGAA</sequence>
<dbReference type="Pfam" id="PF00884">
    <property type="entry name" value="Sulfatase"/>
    <property type="match status" value="1"/>
</dbReference>
<evidence type="ECO:0000313" key="4">
    <source>
        <dbReference type="EMBL" id="GJM55887.1"/>
    </source>
</evidence>
<dbReference type="CDD" id="cd16148">
    <property type="entry name" value="sulfatase_like"/>
    <property type="match status" value="1"/>
</dbReference>
<reference evidence="4" key="1">
    <citation type="journal article" date="2022" name="Int. J. Syst. Evol. Microbiol.">
        <title>Granulimonas faecalis gen. nov., sp. nov., and Leptogranulimonas caecicola gen. nov., sp. nov., novel lactate-producing Atopobiaceae bacteria isolated from mouse intestines, and an emended description of the family Atopobiaceae.</title>
        <authorList>
            <person name="Morinaga K."/>
            <person name="Kusada H."/>
            <person name="Sakamoto S."/>
            <person name="Murakami T."/>
            <person name="Toyoda A."/>
            <person name="Mori H."/>
            <person name="Meng X.Y."/>
            <person name="Takashino M."/>
            <person name="Murotomi K."/>
            <person name="Tamaki H."/>
        </authorList>
    </citation>
    <scope>NUCLEOTIDE SEQUENCE</scope>
    <source>
        <strain evidence="4">OPF53</strain>
    </source>
</reference>
<dbReference type="PANTHER" id="PTHR45953:SF1">
    <property type="entry name" value="IDURONATE 2-SULFATASE"/>
    <property type="match status" value="1"/>
</dbReference>
<proteinExistence type="predicted"/>
<comment type="caution">
    <text evidence="4">The sequence shown here is derived from an EMBL/GenBank/DDBJ whole genome shotgun (WGS) entry which is preliminary data.</text>
</comment>
<accession>A0AAV5B3N9</accession>
<feature type="domain" description="Sulfatase N-terminal" evidence="3">
    <location>
        <begin position="4"/>
        <end position="335"/>
    </location>
</feature>
<keyword evidence="5" id="KW-1185">Reference proteome</keyword>
<dbReference type="SUPFAM" id="SSF53649">
    <property type="entry name" value="Alkaline phosphatase-like"/>
    <property type="match status" value="1"/>
</dbReference>
<keyword evidence="1" id="KW-0479">Metal-binding</keyword>
<dbReference type="PANTHER" id="PTHR45953">
    <property type="entry name" value="IDURONATE 2-SULFATASE"/>
    <property type="match status" value="1"/>
</dbReference>
<dbReference type="EMBL" id="BQKC01000001">
    <property type="protein sequence ID" value="GJM55887.1"/>
    <property type="molecule type" value="Genomic_DNA"/>
</dbReference>
<dbReference type="InterPro" id="IPR017850">
    <property type="entry name" value="Alkaline_phosphatase_core_sf"/>
</dbReference>
<organism evidence="4 5">
    <name type="scientific">Granulimonas faecalis</name>
    <dbReference type="NCBI Taxonomy" id="2894155"/>
    <lineage>
        <taxon>Bacteria</taxon>
        <taxon>Bacillati</taxon>
        <taxon>Actinomycetota</taxon>
        <taxon>Coriobacteriia</taxon>
        <taxon>Coriobacteriales</taxon>
        <taxon>Kribbibacteriaceae</taxon>
        <taxon>Granulimonas</taxon>
    </lineage>
</organism>
<evidence type="ECO:0000256" key="1">
    <source>
        <dbReference type="ARBA" id="ARBA00022723"/>
    </source>
</evidence>
<dbReference type="GO" id="GO:0046872">
    <property type="term" value="F:metal ion binding"/>
    <property type="evidence" value="ECO:0007669"/>
    <property type="project" value="UniProtKB-KW"/>
</dbReference>
<gene>
    <name evidence="4" type="ORF">ATOP_15420</name>
</gene>
<dbReference type="RefSeq" id="WP_135978273.1">
    <property type="nucleotide sequence ID" value="NZ_BQKC01000001.1"/>
</dbReference>